<reference evidence="2 3" key="1">
    <citation type="submission" date="2020-02" db="EMBL/GenBank/DDBJ databases">
        <title>Flavobacterium sp. genome.</title>
        <authorList>
            <person name="Jung H.S."/>
            <person name="Baek J.H."/>
            <person name="Jeon C.O."/>
        </authorList>
    </citation>
    <scope>NUCLEOTIDE SEQUENCE [LARGE SCALE GENOMIC DNA]</scope>
    <source>
        <strain evidence="2 3">SE-s27</strain>
    </source>
</reference>
<keyword evidence="3" id="KW-1185">Reference proteome</keyword>
<feature type="domain" description="Glycosyltransferase 2-like" evidence="1">
    <location>
        <begin position="4"/>
        <end position="183"/>
    </location>
</feature>
<dbReference type="EMBL" id="JAAMPT010000204">
    <property type="protein sequence ID" value="NMH24864.1"/>
    <property type="molecule type" value="Genomic_DNA"/>
</dbReference>
<gene>
    <name evidence="2" type="ORF">G6042_06235</name>
</gene>
<protein>
    <submittedName>
        <fullName evidence="2">Glycosyltransferase family 2 protein</fullName>
    </submittedName>
</protein>
<evidence type="ECO:0000259" key="1">
    <source>
        <dbReference type="Pfam" id="PF00535"/>
    </source>
</evidence>
<dbReference type="SUPFAM" id="SSF53448">
    <property type="entry name" value="Nucleotide-diphospho-sugar transferases"/>
    <property type="match status" value="1"/>
</dbReference>
<comment type="caution">
    <text evidence="2">The sequence shown here is derived from an EMBL/GenBank/DDBJ whole genome shotgun (WGS) entry which is preliminary data.</text>
</comment>
<dbReference type="Gene3D" id="3.90.550.10">
    <property type="entry name" value="Spore Coat Polysaccharide Biosynthesis Protein SpsA, Chain A"/>
    <property type="match status" value="1"/>
</dbReference>
<accession>A0ABX1QVM5</accession>
<dbReference type="InterPro" id="IPR001173">
    <property type="entry name" value="Glyco_trans_2-like"/>
</dbReference>
<dbReference type="CDD" id="cd04186">
    <property type="entry name" value="GT_2_like_c"/>
    <property type="match status" value="1"/>
</dbReference>
<dbReference type="Pfam" id="PF00535">
    <property type="entry name" value="Glycos_transf_2"/>
    <property type="match status" value="1"/>
</dbReference>
<name>A0ABX1QVM5_9FLAO</name>
<sequence>MQLSVIILNYNVRYFLELCVLSVQKAIQNIDAEIIVVDNNSSDDSCAMMAARFPNIKLIQNKTNFGFPKGNNIGVDQAKGEYICILNPDTVVAEDTFEKILNTKNWQLNTGIIGCKLIDGTGNFLPESKRGVPTPWVAFTKIFGLYKISNLFGKYYAQHLAENQSGKVDILVGAFMVMKRSLYLEVGGFDENCFMYSDDIDLSYMVKKSGRENYYFAETSVIHYKGESTVRDEKYMKRFQEAMNFFYKKHFKKSLFFSGFMKIGAFVFSKIKKSQQKNRSKIVDNYIFFTKRELQLPLEKSVIYQSNLLGFSFNKSKHTEIIFDIQSFSFKEIIDFMQKHKAATITYKMYLPQSKVIIGSNHANDIGEIINLSKIA</sequence>
<dbReference type="InterPro" id="IPR029044">
    <property type="entry name" value="Nucleotide-diphossugar_trans"/>
</dbReference>
<evidence type="ECO:0000313" key="2">
    <source>
        <dbReference type="EMBL" id="NMH24864.1"/>
    </source>
</evidence>
<dbReference type="PANTHER" id="PTHR43179:SF7">
    <property type="entry name" value="RHAMNOSYLTRANSFERASE WBBL"/>
    <property type="match status" value="1"/>
</dbReference>
<dbReference type="Proteomes" id="UP000767947">
    <property type="component" value="Unassembled WGS sequence"/>
</dbReference>
<evidence type="ECO:0000313" key="3">
    <source>
        <dbReference type="Proteomes" id="UP000767947"/>
    </source>
</evidence>
<organism evidence="2 3">
    <name type="scientific">Flavobacterium solisilvae</name>
    <dbReference type="NCBI Taxonomy" id="1852019"/>
    <lineage>
        <taxon>Bacteria</taxon>
        <taxon>Pseudomonadati</taxon>
        <taxon>Bacteroidota</taxon>
        <taxon>Flavobacteriia</taxon>
        <taxon>Flavobacteriales</taxon>
        <taxon>Flavobacteriaceae</taxon>
        <taxon>Flavobacterium</taxon>
    </lineage>
</organism>
<dbReference type="PANTHER" id="PTHR43179">
    <property type="entry name" value="RHAMNOSYLTRANSFERASE WBBL"/>
    <property type="match status" value="1"/>
</dbReference>
<dbReference type="RefSeq" id="WP_169523445.1">
    <property type="nucleotide sequence ID" value="NZ_JAAMPT010000204.1"/>
</dbReference>
<proteinExistence type="predicted"/>